<accession>A0AC35F0Z8</accession>
<organism evidence="1 2">
    <name type="scientific">Panagrolaimus sp. PS1159</name>
    <dbReference type="NCBI Taxonomy" id="55785"/>
    <lineage>
        <taxon>Eukaryota</taxon>
        <taxon>Metazoa</taxon>
        <taxon>Ecdysozoa</taxon>
        <taxon>Nematoda</taxon>
        <taxon>Chromadorea</taxon>
        <taxon>Rhabditida</taxon>
        <taxon>Tylenchina</taxon>
        <taxon>Panagrolaimomorpha</taxon>
        <taxon>Panagrolaimoidea</taxon>
        <taxon>Panagrolaimidae</taxon>
        <taxon>Panagrolaimus</taxon>
    </lineage>
</organism>
<protein>
    <submittedName>
        <fullName evidence="2">Uncharacterized protein</fullName>
    </submittedName>
</protein>
<sequence length="169" mass="19424">MAPMTLIIFLLKHENKISILSTNNNESGIQVYLDAHTLCVDIPDCPEYFGTDKLCGLAGSYNGYCGDDLVYRDKTMFEDQGYPCRYGNKVNKWANSWTTNDYFWPSKNKTCEVGVDVDTVEDRKCVNFTLKIIFVQCDALQKFADFCDSRLKNVQLKPWREALHCTDED</sequence>
<reference evidence="2" key="1">
    <citation type="submission" date="2022-11" db="UniProtKB">
        <authorList>
            <consortium name="WormBaseParasite"/>
        </authorList>
    </citation>
    <scope>IDENTIFICATION</scope>
</reference>
<dbReference type="WBParaSite" id="PS1159_v2.g12721.t1">
    <property type="protein sequence ID" value="PS1159_v2.g12721.t1"/>
    <property type="gene ID" value="PS1159_v2.g12721"/>
</dbReference>
<proteinExistence type="predicted"/>
<evidence type="ECO:0000313" key="1">
    <source>
        <dbReference type="Proteomes" id="UP000887580"/>
    </source>
</evidence>
<name>A0AC35F0Z8_9BILA</name>
<evidence type="ECO:0000313" key="2">
    <source>
        <dbReference type="WBParaSite" id="PS1159_v2.g12721.t1"/>
    </source>
</evidence>
<dbReference type="Proteomes" id="UP000887580">
    <property type="component" value="Unplaced"/>
</dbReference>